<dbReference type="InterPro" id="IPR036291">
    <property type="entry name" value="NAD(P)-bd_dom_sf"/>
</dbReference>
<dbReference type="PRINTS" id="PR00080">
    <property type="entry name" value="SDRFAMILY"/>
</dbReference>
<keyword evidence="1" id="KW-0521">NADP</keyword>
<accession>A0AAV9EKS6</accession>
<dbReference type="AlphaFoldDB" id="A0AAV9EKS6"/>
<organism evidence="3 4">
    <name type="scientific">Acorus calamus</name>
    <name type="common">Sweet flag</name>
    <dbReference type="NCBI Taxonomy" id="4465"/>
    <lineage>
        <taxon>Eukaryota</taxon>
        <taxon>Viridiplantae</taxon>
        <taxon>Streptophyta</taxon>
        <taxon>Embryophyta</taxon>
        <taxon>Tracheophyta</taxon>
        <taxon>Spermatophyta</taxon>
        <taxon>Magnoliopsida</taxon>
        <taxon>Liliopsida</taxon>
        <taxon>Acoraceae</taxon>
        <taxon>Acorus</taxon>
    </lineage>
</organism>
<name>A0AAV9EKS6_ACOCL</name>
<reference evidence="3" key="2">
    <citation type="submission" date="2023-06" db="EMBL/GenBank/DDBJ databases">
        <authorList>
            <person name="Ma L."/>
            <person name="Liu K.-W."/>
            <person name="Li Z."/>
            <person name="Hsiao Y.-Y."/>
            <person name="Qi Y."/>
            <person name="Fu T."/>
            <person name="Tang G."/>
            <person name="Zhang D."/>
            <person name="Sun W.-H."/>
            <person name="Liu D.-K."/>
            <person name="Li Y."/>
            <person name="Chen G.-Z."/>
            <person name="Liu X.-D."/>
            <person name="Liao X.-Y."/>
            <person name="Jiang Y.-T."/>
            <person name="Yu X."/>
            <person name="Hao Y."/>
            <person name="Huang J."/>
            <person name="Zhao X.-W."/>
            <person name="Ke S."/>
            <person name="Chen Y.-Y."/>
            <person name="Wu W.-L."/>
            <person name="Hsu J.-L."/>
            <person name="Lin Y.-F."/>
            <person name="Huang M.-D."/>
            <person name="Li C.-Y."/>
            <person name="Huang L."/>
            <person name="Wang Z.-W."/>
            <person name="Zhao X."/>
            <person name="Zhong W.-Y."/>
            <person name="Peng D.-H."/>
            <person name="Ahmad S."/>
            <person name="Lan S."/>
            <person name="Zhang J.-S."/>
            <person name="Tsai W.-C."/>
            <person name="Van De Peer Y."/>
            <person name="Liu Z.-J."/>
        </authorList>
    </citation>
    <scope>NUCLEOTIDE SEQUENCE</scope>
    <source>
        <strain evidence="3">CP</strain>
        <tissue evidence="3">Leaves</tissue>
    </source>
</reference>
<gene>
    <name evidence="3" type="ORF">QJS10_CPA06g00039</name>
</gene>
<dbReference type="GO" id="GO:0016491">
    <property type="term" value="F:oxidoreductase activity"/>
    <property type="evidence" value="ECO:0007669"/>
    <property type="project" value="UniProtKB-KW"/>
</dbReference>
<dbReference type="EMBL" id="JAUJYO010000006">
    <property type="protein sequence ID" value="KAK1313619.1"/>
    <property type="molecule type" value="Genomic_DNA"/>
</dbReference>
<dbReference type="FunFam" id="3.40.50.720:FF:000084">
    <property type="entry name" value="Short-chain dehydrogenase reductase"/>
    <property type="match status" value="1"/>
</dbReference>
<comment type="caution">
    <text evidence="3">The sequence shown here is derived from an EMBL/GenBank/DDBJ whole genome shotgun (WGS) entry which is preliminary data.</text>
</comment>
<evidence type="ECO:0000256" key="1">
    <source>
        <dbReference type="ARBA" id="ARBA00022857"/>
    </source>
</evidence>
<keyword evidence="2" id="KW-0560">Oxidoreductase</keyword>
<dbReference type="InterPro" id="IPR002347">
    <property type="entry name" value="SDR_fam"/>
</dbReference>
<evidence type="ECO:0000313" key="3">
    <source>
        <dbReference type="EMBL" id="KAK1313619.1"/>
    </source>
</evidence>
<keyword evidence="4" id="KW-1185">Reference proteome</keyword>
<dbReference type="SUPFAM" id="SSF51735">
    <property type="entry name" value="NAD(P)-binding Rossmann-fold domains"/>
    <property type="match status" value="1"/>
</dbReference>
<proteinExistence type="predicted"/>
<dbReference type="InterPro" id="IPR045000">
    <property type="entry name" value="TR"/>
</dbReference>
<dbReference type="Gene3D" id="3.40.50.720">
    <property type="entry name" value="NAD(P)-binding Rossmann-like Domain"/>
    <property type="match status" value="1"/>
</dbReference>
<dbReference type="InterPro" id="IPR020904">
    <property type="entry name" value="Sc_DH/Rdtase_CS"/>
</dbReference>
<dbReference type="PANTHER" id="PTHR42898:SF6">
    <property type="entry name" value="NADP-DEPENDENT MANNITOL DEHYDROGENASE"/>
    <property type="match status" value="1"/>
</dbReference>
<dbReference type="Pfam" id="PF13561">
    <property type="entry name" value="adh_short_C2"/>
    <property type="match status" value="1"/>
</dbReference>
<reference evidence="3" key="1">
    <citation type="journal article" date="2023" name="Nat. Commun.">
        <title>Diploid and tetraploid genomes of Acorus and the evolution of monocots.</title>
        <authorList>
            <person name="Ma L."/>
            <person name="Liu K.W."/>
            <person name="Li Z."/>
            <person name="Hsiao Y.Y."/>
            <person name="Qi Y."/>
            <person name="Fu T."/>
            <person name="Tang G.D."/>
            <person name="Zhang D."/>
            <person name="Sun W.H."/>
            <person name="Liu D.K."/>
            <person name="Li Y."/>
            <person name="Chen G.Z."/>
            <person name="Liu X.D."/>
            <person name="Liao X.Y."/>
            <person name="Jiang Y.T."/>
            <person name="Yu X."/>
            <person name="Hao Y."/>
            <person name="Huang J."/>
            <person name="Zhao X.W."/>
            <person name="Ke S."/>
            <person name="Chen Y.Y."/>
            <person name="Wu W.L."/>
            <person name="Hsu J.L."/>
            <person name="Lin Y.F."/>
            <person name="Huang M.D."/>
            <person name="Li C.Y."/>
            <person name="Huang L."/>
            <person name="Wang Z.W."/>
            <person name="Zhao X."/>
            <person name="Zhong W.Y."/>
            <person name="Peng D.H."/>
            <person name="Ahmad S."/>
            <person name="Lan S."/>
            <person name="Zhang J.S."/>
            <person name="Tsai W.C."/>
            <person name="Van de Peer Y."/>
            <person name="Liu Z.J."/>
        </authorList>
    </citation>
    <scope>NUCLEOTIDE SEQUENCE</scope>
    <source>
        <strain evidence="3">CP</strain>
    </source>
</reference>
<dbReference type="PROSITE" id="PS00061">
    <property type="entry name" value="ADH_SHORT"/>
    <property type="match status" value="1"/>
</dbReference>
<dbReference type="PRINTS" id="PR00081">
    <property type="entry name" value="GDHRDH"/>
</dbReference>
<dbReference type="Proteomes" id="UP001180020">
    <property type="component" value="Unassembled WGS sequence"/>
</dbReference>
<sequence>MRKKISKNMAEGNTSIFKGDNNKWSLDGMTALVTGGARGIGHAIVEELVGLGASVHTCDRDETDLNESLRRWKALGYPVTASVCDVTSRAERERLMKMVSDTFDRKLDILVNNVGTAMMRPAEDISAEEYSLIMATNFESGFHLSQLAHSLMRQSGKGNIVFISSVSSFVAMPFVCLYASTKSALNHIAKNLAFEWAKDNVRVNCVAPGFVDTELSKEVANEYRAGIIGKTPLRRTGKTEEISSTVAFLCMSAASYITGQTIFVDGGLSL</sequence>
<dbReference type="PANTHER" id="PTHR42898">
    <property type="entry name" value="TROPINONE REDUCTASE"/>
    <property type="match status" value="1"/>
</dbReference>
<evidence type="ECO:0000256" key="2">
    <source>
        <dbReference type="ARBA" id="ARBA00023002"/>
    </source>
</evidence>
<evidence type="ECO:0000313" key="4">
    <source>
        <dbReference type="Proteomes" id="UP001180020"/>
    </source>
</evidence>
<protein>
    <submittedName>
        <fullName evidence="3">Uncharacterized protein</fullName>
    </submittedName>
</protein>